<feature type="compositionally biased region" description="Basic and acidic residues" evidence="1">
    <location>
        <begin position="398"/>
        <end position="410"/>
    </location>
</feature>
<dbReference type="EMBL" id="PYGD01000006">
    <property type="protein sequence ID" value="PSK91225.1"/>
    <property type="molecule type" value="Genomic_DNA"/>
</dbReference>
<name>A0A2P8D1X6_9BACT</name>
<feature type="region of interest" description="Disordered" evidence="1">
    <location>
        <begin position="285"/>
        <end position="304"/>
    </location>
</feature>
<evidence type="ECO:0000313" key="2">
    <source>
        <dbReference type="EMBL" id="PSK91225.1"/>
    </source>
</evidence>
<evidence type="ECO:0000313" key="3">
    <source>
        <dbReference type="Proteomes" id="UP000240572"/>
    </source>
</evidence>
<dbReference type="RefSeq" id="WP_106523822.1">
    <property type="nucleotide sequence ID" value="NZ_PYGD01000006.1"/>
</dbReference>
<evidence type="ECO:0000256" key="1">
    <source>
        <dbReference type="SAM" id="MobiDB-lite"/>
    </source>
</evidence>
<sequence>MEPVWKEFYDKATLLGHDMELLEQGEAVERYFTFATLTEGSLLLSVATPEQRRQRQVTFFTPPVAARQRLGQGKHDRGEAILFAEGAFDDGDEQGVNNHLPARIKAVSIKEKRVPAGTTWDISVRGAQWGIDDLEELYTTINVGRLILEPGARITVQGNVCSMLIQELVVLPGVTAGMQQDFHIGILPTPFSVDLKHGPMDGAHGTHGGNGIKGDNGEAAQVSSTMLGHVLIQDIDPLKMNGRHGTDGHNGTDGTDGRNGGMCKIAEITIRRLEGNLRIYAQAGSGGNGGHGGHGGDGGDGGDGSRGYKLMGGMLGAGDGGNGGNGGHGAKGGHAGNGGLSSNIYITIPDKYEHQVRCLSLDAPGGKAGKGGIAGKAGAAGLEGTLPQPATAGIPGRDGQEGKPGKDGRSRPGAYIFLNETCVQGDLQVTAPQLQKI</sequence>
<organism evidence="2 3">
    <name type="scientific">Taibaiella chishuiensis</name>
    <dbReference type="NCBI Taxonomy" id="1434707"/>
    <lineage>
        <taxon>Bacteria</taxon>
        <taxon>Pseudomonadati</taxon>
        <taxon>Bacteroidota</taxon>
        <taxon>Chitinophagia</taxon>
        <taxon>Chitinophagales</taxon>
        <taxon>Chitinophagaceae</taxon>
        <taxon>Taibaiella</taxon>
    </lineage>
</organism>
<accession>A0A2P8D1X6</accession>
<reference evidence="2 3" key="1">
    <citation type="submission" date="2018-03" db="EMBL/GenBank/DDBJ databases">
        <title>Genomic Encyclopedia of Type Strains, Phase III (KMG-III): the genomes of soil and plant-associated and newly described type strains.</title>
        <authorList>
            <person name="Whitman W."/>
        </authorList>
    </citation>
    <scope>NUCLEOTIDE SEQUENCE [LARGE SCALE GENOMIC DNA]</scope>
    <source>
        <strain evidence="2 3">CGMCC 1.12700</strain>
    </source>
</reference>
<dbReference type="Proteomes" id="UP000240572">
    <property type="component" value="Unassembled WGS sequence"/>
</dbReference>
<dbReference type="AlphaFoldDB" id="A0A2P8D1X6"/>
<gene>
    <name evidence="2" type="ORF">B0I18_106237</name>
</gene>
<comment type="caution">
    <text evidence="2">The sequence shown here is derived from an EMBL/GenBank/DDBJ whole genome shotgun (WGS) entry which is preliminary data.</text>
</comment>
<protein>
    <submittedName>
        <fullName evidence="2">Uncharacterized protein</fullName>
    </submittedName>
</protein>
<feature type="region of interest" description="Disordered" evidence="1">
    <location>
        <begin position="382"/>
        <end position="413"/>
    </location>
</feature>
<proteinExistence type="predicted"/>
<dbReference type="OrthoDB" id="8482192at2"/>
<keyword evidence="3" id="KW-1185">Reference proteome</keyword>